<evidence type="ECO:0000256" key="4">
    <source>
        <dbReference type="ARBA" id="ARBA00010662"/>
    </source>
</evidence>
<comment type="function">
    <text evidence="2 7">Hydrolysis of 6-phosphogluconolactone to 6-phosphogluconate.</text>
</comment>
<dbReference type="SUPFAM" id="SSF100950">
    <property type="entry name" value="NagB/RpiA/CoA transferase-like"/>
    <property type="match status" value="1"/>
</dbReference>
<dbReference type="EMBL" id="JAQIBC010000002">
    <property type="protein sequence ID" value="MDM5263221.1"/>
    <property type="molecule type" value="Genomic_DNA"/>
</dbReference>
<comment type="caution">
    <text evidence="9">The sequence shown here is derived from an EMBL/GenBank/DDBJ whole genome shotgun (WGS) entry which is preliminary data.</text>
</comment>
<dbReference type="NCBIfam" id="TIGR01198">
    <property type="entry name" value="pgl"/>
    <property type="match status" value="1"/>
</dbReference>
<proteinExistence type="inferred from homology"/>
<keyword evidence="10" id="KW-1185">Reference proteome</keyword>
<evidence type="ECO:0000256" key="7">
    <source>
        <dbReference type="RuleBase" id="RU365095"/>
    </source>
</evidence>
<dbReference type="EC" id="3.1.1.31" evidence="5 7"/>
<dbReference type="InterPro" id="IPR005900">
    <property type="entry name" value="6-phosphogluconolactonase_DevB"/>
</dbReference>
<evidence type="ECO:0000313" key="10">
    <source>
        <dbReference type="Proteomes" id="UP001169066"/>
    </source>
</evidence>
<dbReference type="Gene3D" id="3.40.50.1360">
    <property type="match status" value="1"/>
</dbReference>
<dbReference type="InterPro" id="IPR039104">
    <property type="entry name" value="6PGL"/>
</dbReference>
<dbReference type="Proteomes" id="UP001169066">
    <property type="component" value="Unassembled WGS sequence"/>
</dbReference>
<evidence type="ECO:0000256" key="3">
    <source>
        <dbReference type="ARBA" id="ARBA00004961"/>
    </source>
</evidence>
<dbReference type="CDD" id="cd01400">
    <property type="entry name" value="6PGL"/>
    <property type="match status" value="1"/>
</dbReference>
<sequence length="232" mass="26449">MMSRSEHLFSNQEALIEALSQSILANLQKAIDEKGKASLLVSGGSTPKPLFEKLRKALFDWDKVTVGLCDERWVDTSQEESNEHFVKKYLLQEEAAKAHFIGMYCKDTDIYMAQKVCTQKMKEILSPFDVLILGMGTDAHTASLFPENIKLEEAFDLKNENFCITIEPTTAPYTRMSLTLHAILSAKHIYLHFEGKEKIAVYEEAIGGEDIYTMPIRSVLNQEIKEIEVFYR</sequence>
<evidence type="ECO:0000256" key="1">
    <source>
        <dbReference type="ARBA" id="ARBA00000832"/>
    </source>
</evidence>
<name>A0ABT7QQ63_9BACT</name>
<evidence type="ECO:0000256" key="2">
    <source>
        <dbReference type="ARBA" id="ARBA00002681"/>
    </source>
</evidence>
<keyword evidence="7 9" id="KW-0378">Hydrolase</keyword>
<comment type="catalytic activity">
    <reaction evidence="1 7">
        <text>6-phospho-D-glucono-1,5-lactone + H2O = 6-phospho-D-gluconate + H(+)</text>
        <dbReference type="Rhea" id="RHEA:12556"/>
        <dbReference type="ChEBI" id="CHEBI:15377"/>
        <dbReference type="ChEBI" id="CHEBI:15378"/>
        <dbReference type="ChEBI" id="CHEBI:57955"/>
        <dbReference type="ChEBI" id="CHEBI:58759"/>
        <dbReference type="EC" id="3.1.1.31"/>
    </reaction>
</comment>
<evidence type="ECO:0000259" key="8">
    <source>
        <dbReference type="Pfam" id="PF01182"/>
    </source>
</evidence>
<evidence type="ECO:0000256" key="6">
    <source>
        <dbReference type="ARBA" id="ARBA00020337"/>
    </source>
</evidence>
<comment type="similarity">
    <text evidence="4 7">Belongs to the glucosamine/galactosamine-6-phosphate isomerase family. 6-phosphogluconolactonase subfamily.</text>
</comment>
<dbReference type="PANTHER" id="PTHR11054:SF0">
    <property type="entry name" value="6-PHOSPHOGLUCONOLACTONASE"/>
    <property type="match status" value="1"/>
</dbReference>
<dbReference type="PANTHER" id="PTHR11054">
    <property type="entry name" value="6-PHOSPHOGLUCONOLACTONASE"/>
    <property type="match status" value="1"/>
</dbReference>
<dbReference type="InterPro" id="IPR037171">
    <property type="entry name" value="NagB/RpiA_transferase-like"/>
</dbReference>
<organism evidence="9 10">
    <name type="scientific">Sulfurovum xiamenensis</name>
    <dbReference type="NCBI Taxonomy" id="3019066"/>
    <lineage>
        <taxon>Bacteria</taxon>
        <taxon>Pseudomonadati</taxon>
        <taxon>Campylobacterota</taxon>
        <taxon>Epsilonproteobacteria</taxon>
        <taxon>Campylobacterales</taxon>
        <taxon>Sulfurovaceae</taxon>
        <taxon>Sulfurovum</taxon>
    </lineage>
</organism>
<dbReference type="Pfam" id="PF01182">
    <property type="entry name" value="Glucosamine_iso"/>
    <property type="match status" value="1"/>
</dbReference>
<dbReference type="RefSeq" id="WP_008243115.1">
    <property type="nucleotide sequence ID" value="NZ_JAQIBC010000002.1"/>
</dbReference>
<dbReference type="GO" id="GO:0017057">
    <property type="term" value="F:6-phosphogluconolactonase activity"/>
    <property type="evidence" value="ECO:0007669"/>
    <property type="project" value="UniProtKB-EC"/>
</dbReference>
<protein>
    <recommendedName>
        <fullName evidence="6 7">6-phosphogluconolactonase</fullName>
        <shortName evidence="7">6PGL</shortName>
        <ecNumber evidence="5 7">3.1.1.31</ecNumber>
    </recommendedName>
</protein>
<feature type="domain" description="Glucosamine/galactosamine-6-phosphate isomerase" evidence="8">
    <location>
        <begin position="11"/>
        <end position="222"/>
    </location>
</feature>
<evidence type="ECO:0000256" key="5">
    <source>
        <dbReference type="ARBA" id="ARBA00013198"/>
    </source>
</evidence>
<evidence type="ECO:0000313" key="9">
    <source>
        <dbReference type="EMBL" id="MDM5263221.1"/>
    </source>
</evidence>
<dbReference type="InterPro" id="IPR006148">
    <property type="entry name" value="Glc/Gal-6P_isomerase"/>
</dbReference>
<reference evidence="9" key="1">
    <citation type="submission" date="2023-01" db="EMBL/GenBank/DDBJ databases">
        <title>Sulfurovum sp. XTW-4 genome assembly.</title>
        <authorList>
            <person name="Wang J."/>
        </authorList>
    </citation>
    <scope>NUCLEOTIDE SEQUENCE</scope>
    <source>
        <strain evidence="9">XTW-4</strain>
    </source>
</reference>
<comment type="pathway">
    <text evidence="3 7">Carbohydrate degradation; pentose phosphate pathway; D-ribulose 5-phosphate from D-glucose 6-phosphate (oxidative stage): step 2/3.</text>
</comment>
<accession>A0ABT7QQ63</accession>
<gene>
    <name evidence="7 9" type="primary">pgl</name>
    <name evidence="9" type="ORF">PF327_03350</name>
</gene>